<organism evidence="2 3">
    <name type="scientific">Scomber scombrus</name>
    <name type="common">Atlantic mackerel</name>
    <name type="synonym">Scomber vernalis</name>
    <dbReference type="NCBI Taxonomy" id="13677"/>
    <lineage>
        <taxon>Eukaryota</taxon>
        <taxon>Metazoa</taxon>
        <taxon>Chordata</taxon>
        <taxon>Craniata</taxon>
        <taxon>Vertebrata</taxon>
        <taxon>Euteleostomi</taxon>
        <taxon>Actinopterygii</taxon>
        <taxon>Neopterygii</taxon>
        <taxon>Teleostei</taxon>
        <taxon>Neoteleostei</taxon>
        <taxon>Acanthomorphata</taxon>
        <taxon>Pelagiaria</taxon>
        <taxon>Scombriformes</taxon>
        <taxon>Scombridae</taxon>
        <taxon>Scomber</taxon>
    </lineage>
</organism>
<name>A0AAV1Q773_SCOSC</name>
<feature type="region of interest" description="Disordered" evidence="1">
    <location>
        <begin position="48"/>
        <end position="117"/>
    </location>
</feature>
<protein>
    <submittedName>
        <fullName evidence="2">Shieldin complex subunit 3</fullName>
    </submittedName>
</protein>
<feature type="compositionally biased region" description="Pro residues" evidence="1">
    <location>
        <begin position="51"/>
        <end position="60"/>
    </location>
</feature>
<dbReference type="CDD" id="cd22293">
    <property type="entry name" value="RBD_SHLD3_N"/>
    <property type="match status" value="1"/>
</dbReference>
<comment type="caution">
    <text evidence="2">The sequence shown here is derived from an EMBL/GenBank/DDBJ whole genome shotgun (WGS) entry which is preliminary data.</text>
</comment>
<dbReference type="GO" id="GO:2001034">
    <property type="term" value="P:positive regulation of double-strand break repair via nonhomologous end joining"/>
    <property type="evidence" value="ECO:0007669"/>
    <property type="project" value="TreeGrafter"/>
</dbReference>
<sequence>MEEVVLHYAAGSADRLSALLETTEKLLEPFPCRPPPLFTRWFPPTAGRPLPIRPAKPPPVISASGQTLAPPHSLQQDGSAPLQKPRDEPSREDGDSVSMSETPSPESLFKTSRPDPDRVLVLDSPVRRSWSVSSQRSAALRRSQPPSKQFDHMISVHQLNLRQRAKWTISQNHCEPSMEQVWRSLTRLIRSCRLPSCNANIQRDREQIWVFCDVLHSEQVGGFLKEELKLTGKIRLSVHKLGNVFSL</sequence>
<reference evidence="2 3" key="1">
    <citation type="submission" date="2024-01" db="EMBL/GenBank/DDBJ databases">
        <authorList>
            <person name="Alioto T."/>
            <person name="Alioto T."/>
            <person name="Gomez Garrido J."/>
        </authorList>
    </citation>
    <scope>NUCLEOTIDE SEQUENCE [LARGE SCALE GENOMIC DNA]</scope>
</reference>
<accession>A0AAV1Q773</accession>
<dbReference type="InterPro" id="IPR039996">
    <property type="entry name" value="Shieldin_RINN1"/>
</dbReference>
<proteinExistence type="predicted"/>
<evidence type="ECO:0000313" key="2">
    <source>
        <dbReference type="EMBL" id="CAK6979913.1"/>
    </source>
</evidence>
<dbReference type="PANTHER" id="PTHR41404:SF1">
    <property type="entry name" value="SHIELDIN COMPLEX SUBUNIT 3"/>
    <property type="match status" value="1"/>
</dbReference>
<gene>
    <name evidence="2" type="ORF">FSCOSCO3_A000273</name>
</gene>
<dbReference type="GO" id="GO:0045830">
    <property type="term" value="P:positive regulation of isotype switching"/>
    <property type="evidence" value="ECO:0007669"/>
    <property type="project" value="TreeGrafter"/>
</dbReference>
<dbReference type="GO" id="GO:2000042">
    <property type="term" value="P:negative regulation of double-strand break repair via homologous recombination"/>
    <property type="evidence" value="ECO:0007669"/>
    <property type="project" value="TreeGrafter"/>
</dbReference>
<dbReference type="EMBL" id="CAWUFR010000627">
    <property type="protein sequence ID" value="CAK6979913.1"/>
    <property type="molecule type" value="Genomic_DNA"/>
</dbReference>
<evidence type="ECO:0000313" key="3">
    <source>
        <dbReference type="Proteomes" id="UP001314229"/>
    </source>
</evidence>
<feature type="compositionally biased region" description="Polar residues" evidence="1">
    <location>
        <begin position="63"/>
        <end position="78"/>
    </location>
</feature>
<evidence type="ECO:0000256" key="1">
    <source>
        <dbReference type="SAM" id="MobiDB-lite"/>
    </source>
</evidence>
<keyword evidence="3" id="KW-1185">Reference proteome</keyword>
<dbReference type="AlphaFoldDB" id="A0AAV1Q773"/>
<feature type="compositionally biased region" description="Basic and acidic residues" evidence="1">
    <location>
        <begin position="84"/>
        <end position="94"/>
    </location>
</feature>
<dbReference type="Proteomes" id="UP001314229">
    <property type="component" value="Unassembled WGS sequence"/>
</dbReference>
<dbReference type="PANTHER" id="PTHR41404">
    <property type="entry name" value="SHIELDIN COMPLEX SUBUNIT 3"/>
    <property type="match status" value="1"/>
</dbReference>